<sequence>MKTIAKVGLLLTLTASLLTSCAGDYYVANRPEAPYYVRPASPYARAVWIDGEWVWNGGRYTYVGGHWARPRAGRVWIRGTWVHGPRGYAWHRGYWR</sequence>
<evidence type="ECO:0000313" key="3">
    <source>
        <dbReference type="Proteomes" id="UP001500841"/>
    </source>
</evidence>
<gene>
    <name evidence="2" type="ORF">GCM10022392_08660</name>
</gene>
<name>A0ABP7WIL2_9SPHI</name>
<evidence type="ECO:0000313" key="2">
    <source>
        <dbReference type="EMBL" id="GAA4089581.1"/>
    </source>
</evidence>
<dbReference type="RefSeq" id="WP_345101230.1">
    <property type="nucleotide sequence ID" value="NZ_BAABCV010000003.1"/>
</dbReference>
<accession>A0ABP7WIL2</accession>
<evidence type="ECO:0008006" key="4">
    <source>
        <dbReference type="Google" id="ProtNLM"/>
    </source>
</evidence>
<dbReference type="Proteomes" id="UP001500841">
    <property type="component" value="Unassembled WGS sequence"/>
</dbReference>
<dbReference type="EMBL" id="BAABCV010000003">
    <property type="protein sequence ID" value="GAA4089581.1"/>
    <property type="molecule type" value="Genomic_DNA"/>
</dbReference>
<keyword evidence="3" id="KW-1185">Reference proteome</keyword>
<reference evidence="3" key="1">
    <citation type="journal article" date="2019" name="Int. J. Syst. Evol. Microbiol.">
        <title>The Global Catalogue of Microorganisms (GCM) 10K type strain sequencing project: providing services to taxonomists for standard genome sequencing and annotation.</title>
        <authorList>
            <consortium name="The Broad Institute Genomics Platform"/>
            <consortium name="The Broad Institute Genome Sequencing Center for Infectious Disease"/>
            <person name="Wu L."/>
            <person name="Ma J."/>
        </authorList>
    </citation>
    <scope>NUCLEOTIDE SEQUENCE [LARGE SCALE GENOMIC DNA]</scope>
    <source>
        <strain evidence="3">JCM 17085</strain>
    </source>
</reference>
<dbReference type="InterPro" id="IPR024447">
    <property type="entry name" value="YXWGXW_rpt"/>
</dbReference>
<feature type="signal peptide" evidence="1">
    <location>
        <begin position="1"/>
        <end position="22"/>
    </location>
</feature>
<feature type="chain" id="PRO_5045636782" description="YXWGXW repeat-containing protein" evidence="1">
    <location>
        <begin position="23"/>
        <end position="96"/>
    </location>
</feature>
<comment type="caution">
    <text evidence="2">The sequence shown here is derived from an EMBL/GenBank/DDBJ whole genome shotgun (WGS) entry which is preliminary data.</text>
</comment>
<dbReference type="PROSITE" id="PS51257">
    <property type="entry name" value="PROKAR_LIPOPROTEIN"/>
    <property type="match status" value="1"/>
</dbReference>
<keyword evidence="1" id="KW-0732">Signal</keyword>
<proteinExistence type="predicted"/>
<protein>
    <recommendedName>
        <fullName evidence="4">YXWGXW repeat-containing protein</fullName>
    </recommendedName>
</protein>
<dbReference type="Pfam" id="PF12779">
    <property type="entry name" value="WXXGXW"/>
    <property type="match status" value="2"/>
</dbReference>
<organism evidence="2 3">
    <name type="scientific">Mucilaginibacter panaciglaebae</name>
    <dbReference type="NCBI Taxonomy" id="502331"/>
    <lineage>
        <taxon>Bacteria</taxon>
        <taxon>Pseudomonadati</taxon>
        <taxon>Bacteroidota</taxon>
        <taxon>Sphingobacteriia</taxon>
        <taxon>Sphingobacteriales</taxon>
        <taxon>Sphingobacteriaceae</taxon>
        <taxon>Mucilaginibacter</taxon>
    </lineage>
</organism>
<evidence type="ECO:0000256" key="1">
    <source>
        <dbReference type="SAM" id="SignalP"/>
    </source>
</evidence>